<keyword evidence="3" id="KW-0813">Transport</keyword>
<dbReference type="InterPro" id="IPR000923">
    <property type="entry name" value="BlueCu_1"/>
</dbReference>
<dbReference type="InterPro" id="IPR028871">
    <property type="entry name" value="BlueCu_1_BS"/>
</dbReference>
<name>A0A381Z2S4_9ZZZZ</name>
<keyword evidence="7" id="KW-0186">Copper</keyword>
<reference evidence="9" key="1">
    <citation type="submission" date="2018-05" db="EMBL/GenBank/DDBJ databases">
        <authorList>
            <person name="Lanie J.A."/>
            <person name="Ng W.-L."/>
            <person name="Kazmierczak K.M."/>
            <person name="Andrzejewski T.M."/>
            <person name="Davidsen T.M."/>
            <person name="Wayne K.J."/>
            <person name="Tettelin H."/>
            <person name="Glass J.I."/>
            <person name="Rusch D."/>
            <person name="Podicherti R."/>
            <person name="Tsui H.-C.T."/>
            <person name="Winkler M.E."/>
        </authorList>
    </citation>
    <scope>NUCLEOTIDE SEQUENCE</scope>
</reference>
<evidence type="ECO:0000256" key="7">
    <source>
        <dbReference type="ARBA" id="ARBA00023008"/>
    </source>
</evidence>
<gene>
    <name evidence="9" type="ORF">METZ01_LOCUS135901</name>
</gene>
<keyword evidence="4" id="KW-0479">Metal-binding</keyword>
<dbReference type="AlphaFoldDB" id="A0A381Z2S4"/>
<evidence type="ECO:0000256" key="2">
    <source>
        <dbReference type="ARBA" id="ARBA00004418"/>
    </source>
</evidence>
<comment type="subcellular location">
    <subcellularLocation>
        <location evidence="2">Periplasm</location>
    </subcellularLocation>
</comment>
<dbReference type="GO" id="GO:0009055">
    <property type="term" value="F:electron transfer activity"/>
    <property type="evidence" value="ECO:0007669"/>
    <property type="project" value="InterPro"/>
</dbReference>
<keyword evidence="5" id="KW-0574">Periplasm</keyword>
<evidence type="ECO:0000256" key="1">
    <source>
        <dbReference type="ARBA" id="ARBA00001935"/>
    </source>
</evidence>
<comment type="cofactor">
    <cofactor evidence="1">
        <name>Cu cation</name>
        <dbReference type="ChEBI" id="CHEBI:23378"/>
    </cofactor>
</comment>
<dbReference type="Pfam" id="PF00127">
    <property type="entry name" value="Copper-bind"/>
    <property type="match status" value="1"/>
</dbReference>
<dbReference type="Gene3D" id="2.60.40.420">
    <property type="entry name" value="Cupredoxins - blue copper proteins"/>
    <property type="match status" value="1"/>
</dbReference>
<dbReference type="SUPFAM" id="SSF49503">
    <property type="entry name" value="Cupredoxins"/>
    <property type="match status" value="1"/>
</dbReference>
<evidence type="ECO:0000313" key="9">
    <source>
        <dbReference type="EMBL" id="SVA83047.1"/>
    </source>
</evidence>
<accession>A0A381Z2S4</accession>
<dbReference type="InterPro" id="IPR002386">
    <property type="entry name" value="Amicyanin/Pseudoazurin"/>
</dbReference>
<sequence length="144" mass="16219">MRYILIILFSLFLPKIAVAEDTTIEMLDKLGKRNMVFSQEIVRINPGDTVFWKATDKGHNVQFISKNGVPEGVEKFKSKISKDTEYTFTIPGIYAYWCVPHKTMGMIGFVIVGDDLSNLDSIKKVKFIGKSKKIAKALIAEIEG</sequence>
<evidence type="ECO:0000259" key="8">
    <source>
        <dbReference type="Pfam" id="PF00127"/>
    </source>
</evidence>
<evidence type="ECO:0000256" key="6">
    <source>
        <dbReference type="ARBA" id="ARBA00022982"/>
    </source>
</evidence>
<evidence type="ECO:0000256" key="4">
    <source>
        <dbReference type="ARBA" id="ARBA00022723"/>
    </source>
</evidence>
<organism evidence="9">
    <name type="scientific">marine metagenome</name>
    <dbReference type="NCBI Taxonomy" id="408172"/>
    <lineage>
        <taxon>unclassified sequences</taxon>
        <taxon>metagenomes</taxon>
        <taxon>ecological metagenomes</taxon>
    </lineage>
</organism>
<dbReference type="GO" id="GO:0042597">
    <property type="term" value="C:periplasmic space"/>
    <property type="evidence" value="ECO:0007669"/>
    <property type="project" value="UniProtKB-SubCell"/>
</dbReference>
<proteinExistence type="predicted"/>
<dbReference type="GO" id="GO:0005507">
    <property type="term" value="F:copper ion binding"/>
    <property type="evidence" value="ECO:0007669"/>
    <property type="project" value="InterPro"/>
</dbReference>
<dbReference type="EMBL" id="UINC01019592">
    <property type="protein sequence ID" value="SVA83047.1"/>
    <property type="molecule type" value="Genomic_DNA"/>
</dbReference>
<feature type="domain" description="Blue (type 1) copper" evidence="8">
    <location>
        <begin position="27"/>
        <end position="112"/>
    </location>
</feature>
<dbReference type="InterPro" id="IPR008972">
    <property type="entry name" value="Cupredoxin"/>
</dbReference>
<evidence type="ECO:0000256" key="5">
    <source>
        <dbReference type="ARBA" id="ARBA00022764"/>
    </source>
</evidence>
<protein>
    <recommendedName>
        <fullName evidence="8">Blue (type 1) copper domain-containing protein</fullName>
    </recommendedName>
</protein>
<keyword evidence="6" id="KW-0249">Electron transport</keyword>
<evidence type="ECO:0000256" key="3">
    <source>
        <dbReference type="ARBA" id="ARBA00022448"/>
    </source>
</evidence>
<dbReference type="PROSITE" id="PS00196">
    <property type="entry name" value="COPPER_BLUE"/>
    <property type="match status" value="1"/>
</dbReference>
<dbReference type="PRINTS" id="PR00155">
    <property type="entry name" value="AMICYANIN"/>
</dbReference>